<keyword evidence="4" id="KW-0548">Nucleotidyltransferase</keyword>
<dbReference type="AlphaFoldDB" id="A0A1X6MQV5"/>
<evidence type="ECO:0000313" key="12">
    <source>
        <dbReference type="Proteomes" id="UP000194127"/>
    </source>
</evidence>
<dbReference type="GO" id="GO:0046872">
    <property type="term" value="F:metal ion binding"/>
    <property type="evidence" value="ECO:0007669"/>
    <property type="project" value="UniProtKB-KW"/>
</dbReference>
<evidence type="ECO:0000256" key="8">
    <source>
        <dbReference type="ARBA" id="ARBA00022842"/>
    </source>
</evidence>
<dbReference type="Proteomes" id="UP000194127">
    <property type="component" value="Unassembled WGS sequence"/>
</dbReference>
<reference evidence="11 12" key="1">
    <citation type="submission" date="2017-04" db="EMBL/GenBank/DDBJ databases">
        <title>Genome Sequence of the Model Brown-Rot Fungus Postia placenta SB12.</title>
        <authorList>
            <consortium name="DOE Joint Genome Institute"/>
            <person name="Gaskell J."/>
            <person name="Kersten P."/>
            <person name="Larrondo L.F."/>
            <person name="Canessa P."/>
            <person name="Martinez D."/>
            <person name="Hibbett D."/>
            <person name="Schmoll M."/>
            <person name="Kubicek C.P."/>
            <person name="Martinez A.T."/>
            <person name="Yadav J."/>
            <person name="Master E."/>
            <person name="Magnuson J.K."/>
            <person name="James T."/>
            <person name="Yaver D."/>
            <person name="Berka R."/>
            <person name="Labutti K."/>
            <person name="Lipzen A."/>
            <person name="Aerts A."/>
            <person name="Barry K."/>
            <person name="Henrissat B."/>
            <person name="Blanchette R."/>
            <person name="Grigoriev I."/>
            <person name="Cullen D."/>
        </authorList>
    </citation>
    <scope>NUCLEOTIDE SEQUENCE [LARGE SCALE GENOMIC DNA]</scope>
    <source>
        <strain evidence="11 12">MAD-698-R-SB12</strain>
    </source>
</reference>
<dbReference type="GO" id="GO:0070733">
    <property type="term" value="F:AMPylase activity"/>
    <property type="evidence" value="ECO:0007669"/>
    <property type="project" value="TreeGrafter"/>
</dbReference>
<keyword evidence="5" id="KW-0479">Metal-binding</keyword>
<keyword evidence="3" id="KW-0808">Transferase</keyword>
<name>A0A1X6MQV5_9APHY</name>
<keyword evidence="12" id="KW-1185">Reference proteome</keyword>
<dbReference type="OrthoDB" id="10254721at2759"/>
<accession>A0A1X6MQV5</accession>
<dbReference type="GO" id="GO:0005524">
    <property type="term" value="F:ATP binding"/>
    <property type="evidence" value="ECO:0007669"/>
    <property type="project" value="UniProtKB-KW"/>
</dbReference>
<keyword evidence="8" id="KW-0460">Magnesium</keyword>
<gene>
    <name evidence="11" type="ORF">POSPLADRAFT_1151569</name>
</gene>
<evidence type="ECO:0000256" key="7">
    <source>
        <dbReference type="ARBA" id="ARBA00022840"/>
    </source>
</evidence>
<dbReference type="STRING" id="670580.A0A1X6MQV5"/>
<keyword evidence="6" id="KW-0547">Nucleotide-binding</keyword>
<organism evidence="11 12">
    <name type="scientific">Postia placenta MAD-698-R-SB12</name>
    <dbReference type="NCBI Taxonomy" id="670580"/>
    <lineage>
        <taxon>Eukaryota</taxon>
        <taxon>Fungi</taxon>
        <taxon>Dikarya</taxon>
        <taxon>Basidiomycota</taxon>
        <taxon>Agaricomycotina</taxon>
        <taxon>Agaricomycetes</taxon>
        <taxon>Polyporales</taxon>
        <taxon>Adustoporiaceae</taxon>
        <taxon>Rhodonia</taxon>
    </lineage>
</organism>
<dbReference type="PANTHER" id="PTHR32057:SF14">
    <property type="entry name" value="PROTEIN ADENYLYLTRANSFERASE SELO, MITOCHONDRIAL"/>
    <property type="match status" value="1"/>
</dbReference>
<evidence type="ECO:0000256" key="4">
    <source>
        <dbReference type="ARBA" id="ARBA00022695"/>
    </source>
</evidence>
<proteinExistence type="inferred from homology"/>
<evidence type="ECO:0000313" key="11">
    <source>
        <dbReference type="EMBL" id="OSX58757.1"/>
    </source>
</evidence>
<evidence type="ECO:0000256" key="6">
    <source>
        <dbReference type="ARBA" id="ARBA00022741"/>
    </source>
</evidence>
<dbReference type="Pfam" id="PF02696">
    <property type="entry name" value="SelO"/>
    <property type="match status" value="1"/>
</dbReference>
<comment type="cofactor">
    <cofactor evidence="1">
        <name>Mg(2+)</name>
        <dbReference type="ChEBI" id="CHEBI:18420"/>
    </cofactor>
</comment>
<evidence type="ECO:0000256" key="10">
    <source>
        <dbReference type="SAM" id="MobiDB-lite"/>
    </source>
</evidence>
<dbReference type="InterPro" id="IPR003846">
    <property type="entry name" value="SelO"/>
</dbReference>
<protein>
    <recommendedName>
        <fullName evidence="9">Selenoprotein O</fullName>
    </recommendedName>
</protein>
<evidence type="ECO:0000256" key="3">
    <source>
        <dbReference type="ARBA" id="ARBA00022679"/>
    </source>
</evidence>
<dbReference type="GO" id="GO:0005739">
    <property type="term" value="C:mitochondrion"/>
    <property type="evidence" value="ECO:0007669"/>
    <property type="project" value="TreeGrafter"/>
</dbReference>
<dbReference type="EMBL" id="KZ110603">
    <property type="protein sequence ID" value="OSX58757.1"/>
    <property type="molecule type" value="Genomic_DNA"/>
</dbReference>
<dbReference type="PANTHER" id="PTHR32057">
    <property type="entry name" value="PROTEIN ADENYLYLTRANSFERASE SELO, MITOCHONDRIAL"/>
    <property type="match status" value="1"/>
</dbReference>
<sequence>MSRNSKVPISALPLPPPAQSITHNLTPDHEATTPSEFRQLLAERPSVQHRSHLIDPDAHFAYVTPYPLPFPYRIALPEDGEPVDDKAAYVEKWLAQREALHERPTVAPSALKKYYPEKRDQPRVLIALAETALRDCLPHLDVGDAFATLGTPTLSDAYGDDVQTTPASSEDAAARQELIDVLSGQAVLMNTEGDRATHWAPWSLRLFALRSLLDALAPLIGAEAEFGKALPPGWTEEIPSGKINEWRKRGIELVEEELEKVAIETSAAEYGRLMHKRLGLRRLDTDDESKLARPLLDLLAKHKLDFHGTFRRLAFFRPSALSVQDRSSAFIESVLELCGEPQVINREKAKEDLQEWLQQYAARVESEAQEWTTGEGSVDEQRERDMKAANPRFVLRQWVLEEIIKNVERDVDSGKRLLGKVLQVCIQNSKT</sequence>
<dbReference type="RefSeq" id="XP_024335551.1">
    <property type="nucleotide sequence ID" value="XM_024486548.1"/>
</dbReference>
<dbReference type="GeneID" id="36331497"/>
<evidence type="ECO:0000256" key="5">
    <source>
        <dbReference type="ARBA" id="ARBA00022723"/>
    </source>
</evidence>
<comment type="similarity">
    <text evidence="2">Belongs to the SELO family.</text>
</comment>
<evidence type="ECO:0000256" key="2">
    <source>
        <dbReference type="ARBA" id="ARBA00009747"/>
    </source>
</evidence>
<feature type="region of interest" description="Disordered" evidence="10">
    <location>
        <begin position="1"/>
        <end position="32"/>
    </location>
</feature>
<keyword evidence="7" id="KW-0067">ATP-binding</keyword>
<evidence type="ECO:0000256" key="1">
    <source>
        <dbReference type="ARBA" id="ARBA00001946"/>
    </source>
</evidence>
<evidence type="ECO:0000256" key="9">
    <source>
        <dbReference type="ARBA" id="ARBA00031547"/>
    </source>
</evidence>